<keyword evidence="4" id="KW-0238">DNA-binding</keyword>
<gene>
    <name evidence="8" type="ORF">EGT50_10310</name>
</gene>
<evidence type="ECO:0000256" key="3">
    <source>
        <dbReference type="ARBA" id="ARBA00023082"/>
    </source>
</evidence>
<name>A0A438AU96_9NOCA</name>
<feature type="domain" description="RNA polymerase sigma-70 region 2" evidence="6">
    <location>
        <begin position="45"/>
        <end position="112"/>
    </location>
</feature>
<dbReference type="GO" id="GO:0006352">
    <property type="term" value="P:DNA-templated transcription initiation"/>
    <property type="evidence" value="ECO:0007669"/>
    <property type="project" value="InterPro"/>
</dbReference>
<reference evidence="8 9" key="1">
    <citation type="submission" date="2018-11" db="EMBL/GenBank/DDBJ databases">
        <title>Rhodococcus spongicola sp. nov. and Rhodococcus xishaensis sp. nov. from marine sponges.</title>
        <authorList>
            <person name="Li L."/>
            <person name="Lin H.W."/>
        </authorList>
    </citation>
    <scope>NUCLEOTIDE SEQUENCE [LARGE SCALE GENOMIC DNA]</scope>
    <source>
        <strain evidence="8 9">LHW51113</strain>
    </source>
</reference>
<dbReference type="InterPro" id="IPR013249">
    <property type="entry name" value="RNA_pol_sigma70_r4_t2"/>
</dbReference>
<sequence>MYGNMCTATRPDEMSPARAREVLDEWVPRAVAGDRDASERVLALVYPLVRRYCFARLGPGELRSVAEDVAHETCLALMTALPRYSDQGSSFLTYVYAIAGHKVVDARRATRRACAPLEDAGEPVCPNSGPEDRAIAIESGEQARELVESLSPRHRQIVVMRLAWGMSAAETADALGTTPGAVRIAQHRALGRLRTRARPASDAAA</sequence>
<dbReference type="GO" id="GO:0016987">
    <property type="term" value="F:sigma factor activity"/>
    <property type="evidence" value="ECO:0007669"/>
    <property type="project" value="UniProtKB-KW"/>
</dbReference>
<keyword evidence="3" id="KW-0731">Sigma factor</keyword>
<evidence type="ECO:0000256" key="4">
    <source>
        <dbReference type="ARBA" id="ARBA00023125"/>
    </source>
</evidence>
<dbReference type="Pfam" id="PF08281">
    <property type="entry name" value="Sigma70_r4_2"/>
    <property type="match status" value="1"/>
</dbReference>
<evidence type="ECO:0000256" key="2">
    <source>
        <dbReference type="ARBA" id="ARBA00023015"/>
    </source>
</evidence>
<dbReference type="InterPro" id="IPR007627">
    <property type="entry name" value="RNA_pol_sigma70_r2"/>
</dbReference>
<keyword evidence="5" id="KW-0804">Transcription</keyword>
<dbReference type="NCBIfam" id="NF007230">
    <property type="entry name" value="PRK09648.1"/>
    <property type="match status" value="1"/>
</dbReference>
<evidence type="ECO:0000259" key="7">
    <source>
        <dbReference type="Pfam" id="PF08281"/>
    </source>
</evidence>
<dbReference type="CDD" id="cd06171">
    <property type="entry name" value="Sigma70_r4"/>
    <property type="match status" value="1"/>
</dbReference>
<dbReference type="SUPFAM" id="SSF88946">
    <property type="entry name" value="Sigma2 domain of RNA polymerase sigma factors"/>
    <property type="match status" value="1"/>
</dbReference>
<comment type="caution">
    <text evidence="8">The sequence shown here is derived from an EMBL/GenBank/DDBJ whole genome shotgun (WGS) entry which is preliminary data.</text>
</comment>
<dbReference type="GO" id="GO:0003677">
    <property type="term" value="F:DNA binding"/>
    <property type="evidence" value="ECO:0007669"/>
    <property type="project" value="UniProtKB-KW"/>
</dbReference>
<evidence type="ECO:0000259" key="6">
    <source>
        <dbReference type="Pfam" id="PF04542"/>
    </source>
</evidence>
<evidence type="ECO:0000313" key="8">
    <source>
        <dbReference type="EMBL" id="RVW02172.1"/>
    </source>
</evidence>
<dbReference type="InterPro" id="IPR013324">
    <property type="entry name" value="RNA_pol_sigma_r3/r4-like"/>
</dbReference>
<feature type="domain" description="RNA polymerase sigma factor 70 region 4 type 2" evidence="7">
    <location>
        <begin position="142"/>
        <end position="193"/>
    </location>
</feature>
<dbReference type="Gene3D" id="1.10.10.10">
    <property type="entry name" value="Winged helix-like DNA-binding domain superfamily/Winged helix DNA-binding domain"/>
    <property type="match status" value="1"/>
</dbReference>
<organism evidence="8 9">
    <name type="scientific">Rhodococcus xishaensis</name>
    <dbReference type="NCBI Taxonomy" id="2487364"/>
    <lineage>
        <taxon>Bacteria</taxon>
        <taxon>Bacillati</taxon>
        <taxon>Actinomycetota</taxon>
        <taxon>Actinomycetes</taxon>
        <taxon>Mycobacteriales</taxon>
        <taxon>Nocardiaceae</taxon>
        <taxon>Rhodococcus</taxon>
    </lineage>
</organism>
<proteinExistence type="inferred from homology"/>
<evidence type="ECO:0000256" key="1">
    <source>
        <dbReference type="ARBA" id="ARBA00010641"/>
    </source>
</evidence>
<dbReference type="NCBIfam" id="TIGR02937">
    <property type="entry name" value="sigma70-ECF"/>
    <property type="match status" value="1"/>
</dbReference>
<dbReference type="EMBL" id="RKLO01000004">
    <property type="protein sequence ID" value="RVW02172.1"/>
    <property type="molecule type" value="Genomic_DNA"/>
</dbReference>
<evidence type="ECO:0000313" key="9">
    <source>
        <dbReference type="Proteomes" id="UP000283479"/>
    </source>
</evidence>
<dbReference type="InterPro" id="IPR036388">
    <property type="entry name" value="WH-like_DNA-bd_sf"/>
</dbReference>
<dbReference type="InterPro" id="IPR014284">
    <property type="entry name" value="RNA_pol_sigma-70_dom"/>
</dbReference>
<dbReference type="PANTHER" id="PTHR43133:SF58">
    <property type="entry name" value="ECF RNA POLYMERASE SIGMA FACTOR SIGD"/>
    <property type="match status" value="1"/>
</dbReference>
<accession>A0A438AU96</accession>
<protein>
    <submittedName>
        <fullName evidence="8">Sigma-70 family RNA polymerase sigma factor</fullName>
    </submittedName>
</protein>
<dbReference type="OrthoDB" id="160825at2"/>
<dbReference type="InterPro" id="IPR013325">
    <property type="entry name" value="RNA_pol_sigma_r2"/>
</dbReference>
<dbReference type="AlphaFoldDB" id="A0A438AU96"/>
<dbReference type="Gene3D" id="1.10.1740.10">
    <property type="match status" value="1"/>
</dbReference>
<dbReference type="PANTHER" id="PTHR43133">
    <property type="entry name" value="RNA POLYMERASE ECF-TYPE SIGMA FACTO"/>
    <property type="match status" value="1"/>
</dbReference>
<keyword evidence="9" id="KW-1185">Reference proteome</keyword>
<dbReference type="Proteomes" id="UP000283479">
    <property type="component" value="Unassembled WGS sequence"/>
</dbReference>
<keyword evidence="2" id="KW-0805">Transcription regulation</keyword>
<dbReference type="SUPFAM" id="SSF88659">
    <property type="entry name" value="Sigma3 and sigma4 domains of RNA polymerase sigma factors"/>
    <property type="match status" value="1"/>
</dbReference>
<comment type="similarity">
    <text evidence="1">Belongs to the sigma-70 factor family. ECF subfamily.</text>
</comment>
<dbReference type="InterPro" id="IPR039425">
    <property type="entry name" value="RNA_pol_sigma-70-like"/>
</dbReference>
<evidence type="ECO:0000256" key="5">
    <source>
        <dbReference type="ARBA" id="ARBA00023163"/>
    </source>
</evidence>
<dbReference type="Pfam" id="PF04542">
    <property type="entry name" value="Sigma70_r2"/>
    <property type="match status" value="1"/>
</dbReference>